<organism evidence="1 2">
    <name type="scientific">Rhodonia placenta</name>
    <dbReference type="NCBI Taxonomy" id="104341"/>
    <lineage>
        <taxon>Eukaryota</taxon>
        <taxon>Fungi</taxon>
        <taxon>Dikarya</taxon>
        <taxon>Basidiomycota</taxon>
        <taxon>Agaricomycotina</taxon>
        <taxon>Agaricomycetes</taxon>
        <taxon>Polyporales</taxon>
        <taxon>Adustoporiaceae</taxon>
        <taxon>Rhodonia</taxon>
    </lineage>
</organism>
<proteinExistence type="predicted"/>
<accession>A0A8H7TXE3</accession>
<name>A0A8H7TXE3_9APHY</name>
<reference evidence="1" key="1">
    <citation type="submission" date="2020-11" db="EMBL/GenBank/DDBJ databases">
        <authorList>
            <person name="Koelle M."/>
            <person name="Horta M.A.C."/>
            <person name="Nowrousian M."/>
            <person name="Ohm R.A."/>
            <person name="Benz P."/>
            <person name="Pilgard A."/>
        </authorList>
    </citation>
    <scope>NUCLEOTIDE SEQUENCE</scope>
    <source>
        <strain evidence="1">FPRL280</strain>
    </source>
</reference>
<comment type="caution">
    <text evidence="1">The sequence shown here is derived from an EMBL/GenBank/DDBJ whole genome shotgun (WGS) entry which is preliminary data.</text>
</comment>
<protein>
    <submittedName>
        <fullName evidence="1">Uncharacterized protein</fullName>
    </submittedName>
</protein>
<evidence type="ECO:0000313" key="2">
    <source>
        <dbReference type="Proteomes" id="UP000639403"/>
    </source>
</evidence>
<sequence length="67" mass="7334">MSPNNSGHILGGCIIESQCVTRQSSLIQSRRKSQHMGRAAVHAGLILGHLGAQYVNYLECEAEERAR</sequence>
<dbReference type="EMBL" id="JADOXO010000536">
    <property type="protein sequence ID" value="KAF9802970.1"/>
    <property type="molecule type" value="Genomic_DNA"/>
</dbReference>
<gene>
    <name evidence="1" type="ORF">IEO21_09772</name>
</gene>
<dbReference type="Proteomes" id="UP000639403">
    <property type="component" value="Unassembled WGS sequence"/>
</dbReference>
<evidence type="ECO:0000313" key="1">
    <source>
        <dbReference type="EMBL" id="KAF9802970.1"/>
    </source>
</evidence>
<reference evidence="1" key="2">
    <citation type="journal article" name="Front. Microbiol.">
        <title>Degradative Capacity of Two Strains of Rhodonia placenta: From Phenotype to Genotype.</title>
        <authorList>
            <person name="Kolle M."/>
            <person name="Horta M.A.C."/>
            <person name="Nowrousian M."/>
            <person name="Ohm R.A."/>
            <person name="Benz J.P."/>
            <person name="Pilgard A."/>
        </authorList>
    </citation>
    <scope>NUCLEOTIDE SEQUENCE</scope>
    <source>
        <strain evidence="1">FPRL280</strain>
    </source>
</reference>
<dbReference type="AlphaFoldDB" id="A0A8H7TXE3"/>